<dbReference type="PIRSF" id="PIRSF006648">
    <property type="entry name" value="DrrB"/>
    <property type="match status" value="1"/>
</dbReference>
<feature type="region of interest" description="Disordered" evidence="7">
    <location>
        <begin position="1"/>
        <end position="36"/>
    </location>
</feature>
<keyword evidence="5" id="KW-0046">Antibiotic resistance</keyword>
<dbReference type="PROSITE" id="PS51012">
    <property type="entry name" value="ABC_TM2"/>
    <property type="match status" value="1"/>
</dbReference>
<keyword evidence="10" id="KW-1185">Reference proteome</keyword>
<feature type="transmembrane region" description="Helical" evidence="6">
    <location>
        <begin position="98"/>
        <end position="120"/>
    </location>
</feature>
<evidence type="ECO:0000256" key="3">
    <source>
        <dbReference type="ARBA" id="ARBA00022989"/>
    </source>
</evidence>
<feature type="compositionally biased region" description="Basic and acidic residues" evidence="7">
    <location>
        <begin position="11"/>
        <end position="36"/>
    </location>
</feature>
<keyword evidence="6" id="KW-0813">Transport</keyword>
<dbReference type="InterPro" id="IPR051784">
    <property type="entry name" value="Nod_factor_ABC_transporter"/>
</dbReference>
<dbReference type="Proteomes" id="UP001344658">
    <property type="component" value="Unassembled WGS sequence"/>
</dbReference>
<sequence length="292" mass="30689">MRVDTSPVRAAEPRKEHRDARRDHVRNRDREGDLGRDRRTAAWRDAALRTSVLIRHNTAVLLHEPGPLIGRLVMPLILLLALRPLYEAARGPSGTADAVVGSLVTFSLLALSIVGSSILSERAWRTWDRLRCTPARPAELLLGKAVPVLGVLALQQTVVLVFGALVFGMPVAAPGLLVLACTAWGLALLGIGTAAGLVVRSYGQLSAVFDIGALVLTTLGGALVPLSTLPGWVRAVSPASPGYWAADGLRHAAEGDTGRTLVCASVLLGVAAATGAVAAWRVSRGWGRALAV</sequence>
<evidence type="ECO:0000259" key="8">
    <source>
        <dbReference type="PROSITE" id="PS51012"/>
    </source>
</evidence>
<evidence type="ECO:0000313" key="10">
    <source>
        <dbReference type="Proteomes" id="UP001344658"/>
    </source>
</evidence>
<dbReference type="InterPro" id="IPR047817">
    <property type="entry name" value="ABC2_TM_bact-type"/>
</dbReference>
<accession>A0ABU7PFH0</accession>
<dbReference type="PANTHER" id="PTHR43229">
    <property type="entry name" value="NODULATION PROTEIN J"/>
    <property type="match status" value="1"/>
</dbReference>
<comment type="subcellular location">
    <subcellularLocation>
        <location evidence="6">Cell membrane</location>
        <topology evidence="6">Multi-pass membrane protein</topology>
    </subcellularLocation>
    <subcellularLocation>
        <location evidence="1">Membrane</location>
        <topology evidence="1">Multi-pass membrane protein</topology>
    </subcellularLocation>
</comment>
<keyword evidence="3 6" id="KW-1133">Transmembrane helix</keyword>
<feature type="domain" description="ABC transmembrane type-2" evidence="8">
    <location>
        <begin position="58"/>
        <end position="285"/>
    </location>
</feature>
<feature type="transmembrane region" description="Helical" evidence="6">
    <location>
        <begin position="141"/>
        <end position="169"/>
    </location>
</feature>
<keyword evidence="4 6" id="KW-0472">Membrane</keyword>
<dbReference type="PANTHER" id="PTHR43229:SF2">
    <property type="entry name" value="NODULATION PROTEIN J"/>
    <property type="match status" value="1"/>
</dbReference>
<dbReference type="InterPro" id="IPR013525">
    <property type="entry name" value="ABC2_TM"/>
</dbReference>
<protein>
    <recommendedName>
        <fullName evidence="6">Transport permease protein</fullName>
    </recommendedName>
</protein>
<feature type="transmembrane region" description="Helical" evidence="6">
    <location>
        <begin position="175"/>
        <end position="199"/>
    </location>
</feature>
<evidence type="ECO:0000256" key="1">
    <source>
        <dbReference type="ARBA" id="ARBA00004141"/>
    </source>
</evidence>
<proteinExistence type="inferred from homology"/>
<feature type="transmembrane region" description="Helical" evidence="6">
    <location>
        <begin position="259"/>
        <end position="280"/>
    </location>
</feature>
<name>A0ABU7PFH0_9ACTN</name>
<reference evidence="9 10" key="1">
    <citation type="submission" date="2023-12" db="EMBL/GenBank/DDBJ databases">
        <title>Streptomyces sp. V4-01.</title>
        <authorList>
            <person name="Somphong A."/>
            <person name="Phongsopitanun W."/>
        </authorList>
    </citation>
    <scope>NUCLEOTIDE SEQUENCE [LARGE SCALE GENOMIC DNA]</scope>
    <source>
        <strain evidence="9 10">V4-01</strain>
    </source>
</reference>
<keyword evidence="6" id="KW-1003">Cell membrane</keyword>
<feature type="transmembrane region" description="Helical" evidence="6">
    <location>
        <begin position="68"/>
        <end position="86"/>
    </location>
</feature>
<dbReference type="InterPro" id="IPR000412">
    <property type="entry name" value="ABC_2_transport"/>
</dbReference>
<dbReference type="EMBL" id="JAZEWV010000013">
    <property type="protein sequence ID" value="MEE4543817.1"/>
    <property type="molecule type" value="Genomic_DNA"/>
</dbReference>
<dbReference type="RefSeq" id="WP_330796579.1">
    <property type="nucleotide sequence ID" value="NZ_JAZEWV010000013.1"/>
</dbReference>
<evidence type="ECO:0000256" key="6">
    <source>
        <dbReference type="RuleBase" id="RU361157"/>
    </source>
</evidence>
<evidence type="ECO:0000313" key="9">
    <source>
        <dbReference type="EMBL" id="MEE4543817.1"/>
    </source>
</evidence>
<evidence type="ECO:0000256" key="4">
    <source>
        <dbReference type="ARBA" id="ARBA00023136"/>
    </source>
</evidence>
<keyword evidence="2 6" id="KW-0812">Transmembrane</keyword>
<comment type="similarity">
    <text evidence="6">Belongs to the ABC-2 integral membrane protein family.</text>
</comment>
<evidence type="ECO:0000256" key="7">
    <source>
        <dbReference type="SAM" id="MobiDB-lite"/>
    </source>
</evidence>
<gene>
    <name evidence="9" type="ORF">V2S66_17800</name>
</gene>
<comment type="caution">
    <text evidence="9">The sequence shown here is derived from an EMBL/GenBank/DDBJ whole genome shotgun (WGS) entry which is preliminary data.</text>
</comment>
<evidence type="ECO:0000256" key="2">
    <source>
        <dbReference type="ARBA" id="ARBA00022692"/>
    </source>
</evidence>
<dbReference type="Pfam" id="PF01061">
    <property type="entry name" value="ABC2_membrane"/>
    <property type="match status" value="1"/>
</dbReference>
<feature type="transmembrane region" description="Helical" evidence="6">
    <location>
        <begin position="211"/>
        <end position="233"/>
    </location>
</feature>
<organism evidence="9 10">
    <name type="scientific">Actinacidiphila polyblastidii</name>
    <dbReference type="NCBI Taxonomy" id="3110430"/>
    <lineage>
        <taxon>Bacteria</taxon>
        <taxon>Bacillati</taxon>
        <taxon>Actinomycetota</taxon>
        <taxon>Actinomycetes</taxon>
        <taxon>Kitasatosporales</taxon>
        <taxon>Streptomycetaceae</taxon>
        <taxon>Actinacidiphila</taxon>
    </lineage>
</organism>
<evidence type="ECO:0000256" key="5">
    <source>
        <dbReference type="ARBA" id="ARBA00023251"/>
    </source>
</evidence>